<reference evidence="3" key="1">
    <citation type="submission" date="2009-10" db="EMBL/GenBank/DDBJ databases">
        <title>The complete chromosome of Gordonia bronchialis DSM 43247.</title>
        <authorList>
            <consortium name="US DOE Joint Genome Institute (JGI-PGF)"/>
            <person name="Lucas S."/>
            <person name="Copeland A."/>
            <person name="Lapidus A."/>
            <person name="Glavina del Rio T."/>
            <person name="Dalin E."/>
            <person name="Tice H."/>
            <person name="Bruce D."/>
            <person name="Goodwin L."/>
            <person name="Pitluck S."/>
            <person name="Kyrpides N."/>
            <person name="Mavromatis K."/>
            <person name="Ivanova N."/>
            <person name="Ovchinnikova G."/>
            <person name="Saunders E."/>
            <person name="Brettin T."/>
            <person name="Detter J.C."/>
            <person name="Han C."/>
            <person name="Larimer F."/>
            <person name="Land M."/>
            <person name="Hauser L."/>
            <person name="Markowitz V."/>
            <person name="Cheng J.-F."/>
            <person name="Hugenholtz P."/>
            <person name="Woyke T."/>
            <person name="Wu D."/>
            <person name="Jando M."/>
            <person name="Schneider S."/>
            <person name="Goeker M."/>
            <person name="Klenk H.-P."/>
            <person name="Eisen J.A."/>
        </authorList>
    </citation>
    <scope>NUCLEOTIDE SEQUENCE [LARGE SCALE GENOMIC DNA]</scope>
    <source>
        <strain evidence="3">ATCC 25592 / DSM 43247 / BCRC 13721 / JCM 3198 / KCTC 3076 / NBRC 16047 / NCTC 10667</strain>
    </source>
</reference>
<protein>
    <submittedName>
        <fullName evidence="2">Uncharacterized protein</fullName>
    </submittedName>
</protein>
<keyword evidence="1" id="KW-0472">Membrane</keyword>
<evidence type="ECO:0000256" key="1">
    <source>
        <dbReference type="SAM" id="Phobius"/>
    </source>
</evidence>
<dbReference type="RefSeq" id="WP_012833513.1">
    <property type="nucleotide sequence ID" value="NC_013441.1"/>
</dbReference>
<keyword evidence="1" id="KW-1133">Transmembrane helix</keyword>
<proteinExistence type="predicted"/>
<gene>
    <name evidence="2" type="ordered locus">Gbro_1676</name>
</gene>
<keyword evidence="1" id="KW-0812">Transmembrane</keyword>
<dbReference type="HOGENOM" id="CLU_2422804_0_0_11"/>
<keyword evidence="3" id="KW-1185">Reference proteome</keyword>
<dbReference type="KEGG" id="gbr:Gbro_1676"/>
<sequence>MTWNPFRPATIRLLWLRALPSAVLFVLMVGVVPLDTAAGSVPGRVPVSVRIAPAVTVSTPSVTAPAAACVPCRRAAEIRWELDVRQSAALQ</sequence>
<name>D0L7T3_GORB4</name>
<dbReference type="Proteomes" id="UP000001219">
    <property type="component" value="Chromosome"/>
</dbReference>
<evidence type="ECO:0000313" key="2">
    <source>
        <dbReference type="EMBL" id="ACY20946.1"/>
    </source>
</evidence>
<dbReference type="AlphaFoldDB" id="D0L7T3"/>
<evidence type="ECO:0000313" key="3">
    <source>
        <dbReference type="Proteomes" id="UP000001219"/>
    </source>
</evidence>
<feature type="transmembrane region" description="Helical" evidence="1">
    <location>
        <begin position="14"/>
        <end position="34"/>
    </location>
</feature>
<reference evidence="2 3" key="2">
    <citation type="journal article" date="2010" name="Stand. Genomic Sci.">
        <title>Complete genome sequence of Gordonia bronchialis type strain (3410).</title>
        <authorList>
            <person name="Ivanova N."/>
            <person name="Sikorski J."/>
            <person name="Jando M."/>
            <person name="Lapidus A."/>
            <person name="Nolan M."/>
            <person name="Lucas S."/>
            <person name="Del Rio T.G."/>
            <person name="Tice H."/>
            <person name="Copeland A."/>
            <person name="Cheng J.F."/>
            <person name="Chen F."/>
            <person name="Bruce D."/>
            <person name="Goodwin L."/>
            <person name="Pitluck S."/>
            <person name="Mavromatis K."/>
            <person name="Ovchinnikova G."/>
            <person name="Pati A."/>
            <person name="Chen A."/>
            <person name="Palaniappan K."/>
            <person name="Land M."/>
            <person name="Hauser L."/>
            <person name="Chang Y.J."/>
            <person name="Jeffries C.D."/>
            <person name="Chain P."/>
            <person name="Saunders E."/>
            <person name="Han C."/>
            <person name="Detter J.C."/>
            <person name="Brettin T."/>
            <person name="Rohde M."/>
            <person name="Goker M."/>
            <person name="Bristow J."/>
            <person name="Eisen J.A."/>
            <person name="Markowitz V."/>
            <person name="Hugenholtz P."/>
            <person name="Klenk H.P."/>
            <person name="Kyrpides N.C."/>
        </authorList>
    </citation>
    <scope>NUCLEOTIDE SEQUENCE [LARGE SCALE GENOMIC DNA]</scope>
    <source>
        <strain evidence="3">ATCC 25592 / DSM 43247 / BCRC 13721 / JCM 3198 / KCTC 3076 / NBRC 16047 / NCTC 10667</strain>
    </source>
</reference>
<accession>D0L7T3</accession>
<organism evidence="2 3">
    <name type="scientific">Gordonia bronchialis (strain ATCC 25592 / DSM 43247 / BCRC 13721 / JCM 3198 / KCTC 3076 / NBRC 16047 / NCTC 10667)</name>
    <name type="common">Rhodococcus bronchialis</name>
    <dbReference type="NCBI Taxonomy" id="526226"/>
    <lineage>
        <taxon>Bacteria</taxon>
        <taxon>Bacillati</taxon>
        <taxon>Actinomycetota</taxon>
        <taxon>Actinomycetes</taxon>
        <taxon>Mycobacteriales</taxon>
        <taxon>Gordoniaceae</taxon>
        <taxon>Gordonia</taxon>
    </lineage>
</organism>
<dbReference type="EMBL" id="CP001802">
    <property type="protein sequence ID" value="ACY20946.1"/>
    <property type="molecule type" value="Genomic_DNA"/>
</dbReference>